<organism evidence="3 5">
    <name type="scientific">Segatella copri</name>
    <dbReference type="NCBI Taxonomy" id="165179"/>
    <lineage>
        <taxon>Bacteria</taxon>
        <taxon>Pseudomonadati</taxon>
        <taxon>Bacteroidota</taxon>
        <taxon>Bacteroidia</taxon>
        <taxon>Bacteroidales</taxon>
        <taxon>Prevotellaceae</taxon>
        <taxon>Segatella</taxon>
    </lineage>
</organism>
<dbReference type="InterPro" id="IPR000525">
    <property type="entry name" value="Initiator_Rep_WH1"/>
</dbReference>
<dbReference type="GO" id="GO:0006270">
    <property type="term" value="P:DNA replication initiation"/>
    <property type="evidence" value="ECO:0007669"/>
    <property type="project" value="InterPro"/>
</dbReference>
<dbReference type="EMBL" id="JAHOEP010000097">
    <property type="protein sequence ID" value="MBV3409706.1"/>
    <property type="molecule type" value="Genomic_DNA"/>
</dbReference>
<dbReference type="GO" id="GO:0003887">
    <property type="term" value="F:DNA-directed DNA polymerase activity"/>
    <property type="evidence" value="ECO:0007669"/>
    <property type="project" value="InterPro"/>
</dbReference>
<gene>
    <name evidence="4" type="ORF">KSW80_15100</name>
    <name evidence="3" type="ORF">KSW82_16405</name>
</gene>
<dbReference type="RefSeq" id="WP_217327236.1">
    <property type="nucleotide sequence ID" value="NZ_CP152486.1"/>
</dbReference>
<dbReference type="Pfam" id="PF21205">
    <property type="entry name" value="Rep3_C"/>
    <property type="match status" value="1"/>
</dbReference>
<protein>
    <submittedName>
        <fullName evidence="3">Replication initiation protein</fullName>
    </submittedName>
</protein>
<evidence type="ECO:0000313" key="3">
    <source>
        <dbReference type="EMBL" id="MBV3389298.1"/>
    </source>
</evidence>
<evidence type="ECO:0000256" key="1">
    <source>
        <dbReference type="ARBA" id="ARBA00038283"/>
    </source>
</evidence>
<dbReference type="Proteomes" id="UP001196316">
    <property type="component" value="Unassembled WGS sequence"/>
</dbReference>
<evidence type="ECO:0000313" key="5">
    <source>
        <dbReference type="Proteomes" id="UP001196765"/>
    </source>
</evidence>
<name>A0AAP2IAN3_9BACT</name>
<proteinExistence type="inferred from homology"/>
<dbReference type="Pfam" id="PF01051">
    <property type="entry name" value="Rep3_N"/>
    <property type="match status" value="1"/>
</dbReference>
<dbReference type="EMBL" id="JAHOEI010000141">
    <property type="protein sequence ID" value="MBV3389298.1"/>
    <property type="molecule type" value="Genomic_DNA"/>
</dbReference>
<dbReference type="Proteomes" id="UP001196765">
    <property type="component" value="Unassembled WGS sequence"/>
</dbReference>
<reference evidence="3" key="1">
    <citation type="submission" date="2021-06" db="EMBL/GenBank/DDBJ databases">
        <title>Collection of gut derived symbiotic bacterial strains cultured from healthy donors.</title>
        <authorList>
            <person name="Lin H."/>
            <person name="Littmann E."/>
            <person name="Pamer E.G."/>
        </authorList>
    </citation>
    <scope>NUCLEOTIDE SEQUENCE</scope>
    <source>
        <strain evidence="4">MSK.21.60</strain>
        <strain evidence="3">MSK.21.74</strain>
    </source>
</reference>
<sequence length="323" mass="38471">MTEEKKDEITLYQANPLTESRYEFSPTEKNAFYIVIRQVRKNYVEREPPRTEFENMRVEITPNDLVQITDKDHTERAKRALRSLRDKSIEFEDEEGNWLYCGFINQARYVAKKGVYEVEVSRDLMPYLVQLASQYTEYSLLVAISLKGKHSQRFYELCSQYKNRGTFGKTVKQLKDMFMLENKYPQLYLFKQKVIEAARKEIKSFYDEGQCDLWFDYAQDGKGDNAHFTFYVHTKEEEKRKAEQKNSPAWNDMFKQKQSIIYMLRAIVKNDKKYIERVSKQLDLQTEDISKIYNKMLSLTTDFKGADLAKLTRWILKTDYGIN</sequence>
<feature type="domain" description="Initiator Rep protein WH1" evidence="2">
    <location>
        <begin position="11"/>
        <end position="159"/>
    </location>
</feature>
<accession>A0AAP2IAN3</accession>
<comment type="similarity">
    <text evidence="1">Belongs to the initiator RepB protein family.</text>
</comment>
<evidence type="ECO:0000313" key="4">
    <source>
        <dbReference type="EMBL" id="MBV3409706.1"/>
    </source>
</evidence>
<comment type="caution">
    <text evidence="3">The sequence shown here is derived from an EMBL/GenBank/DDBJ whole genome shotgun (WGS) entry which is preliminary data.</text>
</comment>
<evidence type="ECO:0000259" key="2">
    <source>
        <dbReference type="Pfam" id="PF01051"/>
    </source>
</evidence>
<dbReference type="AlphaFoldDB" id="A0AAP2IAN3"/>